<dbReference type="AlphaFoldDB" id="A0A517QQ12"/>
<keyword evidence="4" id="KW-1185">Reference proteome</keyword>
<evidence type="ECO:0000313" key="3">
    <source>
        <dbReference type="EMBL" id="QDT33673.1"/>
    </source>
</evidence>
<organism evidence="3 4">
    <name type="scientific">Thalassoglobus polymorphus</name>
    <dbReference type="NCBI Taxonomy" id="2527994"/>
    <lineage>
        <taxon>Bacteria</taxon>
        <taxon>Pseudomonadati</taxon>
        <taxon>Planctomycetota</taxon>
        <taxon>Planctomycetia</taxon>
        <taxon>Planctomycetales</taxon>
        <taxon>Planctomycetaceae</taxon>
        <taxon>Thalassoglobus</taxon>
    </lineage>
</organism>
<evidence type="ECO:0000259" key="2">
    <source>
        <dbReference type="Pfam" id="PF04608"/>
    </source>
</evidence>
<reference evidence="3 4" key="1">
    <citation type="submission" date="2019-02" db="EMBL/GenBank/DDBJ databases">
        <title>Deep-cultivation of Planctomycetes and their phenomic and genomic characterization uncovers novel biology.</title>
        <authorList>
            <person name="Wiegand S."/>
            <person name="Jogler M."/>
            <person name="Boedeker C."/>
            <person name="Pinto D."/>
            <person name="Vollmers J."/>
            <person name="Rivas-Marin E."/>
            <person name="Kohn T."/>
            <person name="Peeters S.H."/>
            <person name="Heuer A."/>
            <person name="Rast P."/>
            <person name="Oberbeckmann S."/>
            <person name="Bunk B."/>
            <person name="Jeske O."/>
            <person name="Meyerdierks A."/>
            <person name="Storesund J.E."/>
            <person name="Kallscheuer N."/>
            <person name="Luecker S."/>
            <person name="Lage O.M."/>
            <person name="Pohl T."/>
            <person name="Merkel B.J."/>
            <person name="Hornburger P."/>
            <person name="Mueller R.-W."/>
            <person name="Bruemmer F."/>
            <person name="Labrenz M."/>
            <person name="Spormann A.M."/>
            <person name="Op den Camp H."/>
            <person name="Overmann J."/>
            <person name="Amann R."/>
            <person name="Jetten M.S.M."/>
            <person name="Mascher T."/>
            <person name="Medema M.H."/>
            <person name="Devos D.P."/>
            <person name="Kaster A.-K."/>
            <person name="Ovreas L."/>
            <person name="Rohde M."/>
            <person name="Galperin M.Y."/>
            <person name="Jogler C."/>
        </authorList>
    </citation>
    <scope>NUCLEOTIDE SEQUENCE [LARGE SCALE GENOMIC DNA]</scope>
    <source>
        <strain evidence="3 4">Mal48</strain>
    </source>
</reference>
<dbReference type="CDD" id="cd06971">
    <property type="entry name" value="PgpA"/>
    <property type="match status" value="1"/>
</dbReference>
<feature type="transmembrane region" description="Helical" evidence="1">
    <location>
        <begin position="149"/>
        <end position="168"/>
    </location>
</feature>
<keyword evidence="1" id="KW-0472">Membrane</keyword>
<dbReference type="PANTHER" id="PTHR36305">
    <property type="entry name" value="PHOSPHATIDYLGLYCEROPHOSPHATASE A"/>
    <property type="match status" value="1"/>
</dbReference>
<dbReference type="Pfam" id="PF04608">
    <property type="entry name" value="PgpA"/>
    <property type="match status" value="1"/>
</dbReference>
<proteinExistence type="predicted"/>
<keyword evidence="1" id="KW-1133">Transmembrane helix</keyword>
<keyword evidence="1" id="KW-0812">Transmembrane</keyword>
<keyword evidence="3" id="KW-0378">Hydrolase</keyword>
<dbReference type="RefSeq" id="WP_197441698.1">
    <property type="nucleotide sequence ID" value="NZ_CP036267.1"/>
</dbReference>
<dbReference type="PANTHER" id="PTHR36305:SF1">
    <property type="entry name" value="PHOSPHATIDYLGLYCEROPHOSPHATASE A"/>
    <property type="match status" value="1"/>
</dbReference>
<dbReference type="GO" id="GO:0006629">
    <property type="term" value="P:lipid metabolic process"/>
    <property type="evidence" value="ECO:0007669"/>
    <property type="project" value="InterPro"/>
</dbReference>
<accession>A0A517QQ12</accession>
<evidence type="ECO:0000313" key="4">
    <source>
        <dbReference type="Proteomes" id="UP000315724"/>
    </source>
</evidence>
<dbReference type="SUPFAM" id="SSF101307">
    <property type="entry name" value="YutG-like"/>
    <property type="match status" value="1"/>
</dbReference>
<dbReference type="InterPro" id="IPR007686">
    <property type="entry name" value="YutG/PgpA"/>
</dbReference>
<dbReference type="EC" id="3.1.3.27" evidence="3"/>
<sequence length="169" mass="18233">MSEIKGKPIATPPSTIFERVLFLLSIGLGLGAARKAPGTVGSLWGPLLALGLQYINGHPAMMLLYGIVLYVIGIPICAAGIRYYQTGDPKHVVFDEIAAFPFVFLFVPVTWGTAVAGFVLFRIFDISKLWPVNRFEKLPGPWGVMSDDTIAGILAGLVLTALWLLLGAF</sequence>
<dbReference type="InterPro" id="IPR036681">
    <property type="entry name" value="PgpA-like_sf"/>
</dbReference>
<protein>
    <submittedName>
        <fullName evidence="3">Phosphatidylglycerophosphatase A</fullName>
        <ecNumber evidence="3">3.1.3.27</ecNumber>
    </submittedName>
</protein>
<dbReference type="PIRSF" id="PIRSF006162">
    <property type="entry name" value="PgpA"/>
    <property type="match status" value="1"/>
</dbReference>
<evidence type="ECO:0000256" key="1">
    <source>
        <dbReference type="SAM" id="Phobius"/>
    </source>
</evidence>
<feature type="transmembrane region" description="Helical" evidence="1">
    <location>
        <begin position="102"/>
        <end position="124"/>
    </location>
</feature>
<dbReference type="GO" id="GO:0008962">
    <property type="term" value="F:phosphatidylglycerophosphatase activity"/>
    <property type="evidence" value="ECO:0007669"/>
    <property type="project" value="UniProtKB-EC"/>
</dbReference>
<dbReference type="EMBL" id="CP036267">
    <property type="protein sequence ID" value="QDT33673.1"/>
    <property type="molecule type" value="Genomic_DNA"/>
</dbReference>
<gene>
    <name evidence="3" type="primary">pgpA</name>
    <name evidence="3" type="ORF">Mal48_29270</name>
</gene>
<dbReference type="InterPro" id="IPR026037">
    <property type="entry name" value="PgpA"/>
</dbReference>
<name>A0A517QQ12_9PLAN</name>
<dbReference type="Proteomes" id="UP000315724">
    <property type="component" value="Chromosome"/>
</dbReference>
<feature type="domain" description="YutG/PgpA" evidence="2">
    <location>
        <begin position="25"/>
        <end position="162"/>
    </location>
</feature>
<feature type="transmembrane region" description="Helical" evidence="1">
    <location>
        <begin position="59"/>
        <end position="81"/>
    </location>
</feature>
<dbReference type="KEGG" id="tpol:Mal48_29270"/>